<keyword evidence="8" id="KW-0560">Oxidoreductase</keyword>
<reference evidence="9" key="1">
    <citation type="submission" date="2009-11" db="EMBL/GenBank/DDBJ databases">
        <title>The complete chromosome 1 of Sphaerobacter thermophilus DSM 20745.</title>
        <authorList>
            <person name="Lucas S."/>
            <person name="Copeland A."/>
            <person name="Lapidus A."/>
            <person name="Glavina del Rio T."/>
            <person name="Dalin E."/>
            <person name="Tice H."/>
            <person name="Bruce D."/>
            <person name="Goodwin L."/>
            <person name="Pitluck S."/>
            <person name="Kyrpides N."/>
            <person name="Mavromatis K."/>
            <person name="Ivanova N."/>
            <person name="Mikhailova N."/>
            <person name="LaButti K.M."/>
            <person name="Clum A."/>
            <person name="Sun H.I."/>
            <person name="Brettin T."/>
            <person name="Detter J.C."/>
            <person name="Han C."/>
            <person name="Larimer F."/>
            <person name="Land M."/>
            <person name="Hauser L."/>
            <person name="Markowitz V."/>
            <person name="Cheng J.F."/>
            <person name="Hugenholtz P."/>
            <person name="Woyke T."/>
            <person name="Wu D."/>
            <person name="Steenblock K."/>
            <person name="Schneider S."/>
            <person name="Pukall R."/>
            <person name="Goeker M."/>
            <person name="Klenk H.P."/>
            <person name="Eisen J.A."/>
        </authorList>
    </citation>
    <scope>NUCLEOTIDE SEQUENCE [LARGE SCALE GENOMIC DNA]</scope>
    <source>
        <strain evidence="9">ATCC 49802 / DSM 20745 / S 6022</strain>
    </source>
</reference>
<dbReference type="GO" id="GO:0008137">
    <property type="term" value="F:NADH dehydrogenase (ubiquinone) activity"/>
    <property type="evidence" value="ECO:0007669"/>
    <property type="project" value="InterPro"/>
</dbReference>
<keyword evidence="5" id="KW-0520">NAD</keyword>
<dbReference type="InterPro" id="IPR010096">
    <property type="entry name" value="NADH-Q_OxRdtase_suN/2"/>
</dbReference>
<evidence type="ECO:0000256" key="3">
    <source>
        <dbReference type="ARBA" id="ARBA00022989"/>
    </source>
</evidence>
<dbReference type="KEGG" id="sti:Sthe_0301"/>
<dbReference type="InterPro" id="IPR001750">
    <property type="entry name" value="ND/Mrp_TM"/>
</dbReference>
<feature type="transmembrane region" description="Helical" evidence="5">
    <location>
        <begin position="461"/>
        <end position="480"/>
    </location>
</feature>
<dbReference type="HOGENOM" id="CLU_007100_1_5_0"/>
<evidence type="ECO:0000259" key="7">
    <source>
        <dbReference type="Pfam" id="PF00361"/>
    </source>
</evidence>
<gene>
    <name evidence="5" type="primary">nuoN</name>
    <name evidence="8" type="ordered locus">Sthe_0301</name>
</gene>
<feature type="transmembrane region" description="Helical" evidence="5">
    <location>
        <begin position="80"/>
        <end position="100"/>
    </location>
</feature>
<dbReference type="GO" id="GO:0050136">
    <property type="term" value="F:NADH dehydrogenase (quinone) (non-electrogenic) activity"/>
    <property type="evidence" value="ECO:0007669"/>
    <property type="project" value="UniProtKB-UniRule"/>
</dbReference>
<evidence type="ECO:0000256" key="2">
    <source>
        <dbReference type="ARBA" id="ARBA00022692"/>
    </source>
</evidence>
<feature type="transmembrane region" description="Helical" evidence="5">
    <location>
        <begin position="410"/>
        <end position="440"/>
    </location>
</feature>
<feature type="transmembrane region" description="Helical" evidence="5">
    <location>
        <begin position="41"/>
        <end position="60"/>
    </location>
</feature>
<dbReference type="PRINTS" id="PR01434">
    <property type="entry name" value="NADHDHGNASE5"/>
</dbReference>
<dbReference type="AlphaFoldDB" id="D1C6X9"/>
<dbReference type="RefSeq" id="WP_012870788.1">
    <property type="nucleotide sequence ID" value="NC_013523.1"/>
</dbReference>
<evidence type="ECO:0000256" key="5">
    <source>
        <dbReference type="HAMAP-Rule" id="MF_00445"/>
    </source>
</evidence>
<feature type="transmembrane region" description="Helical" evidence="5">
    <location>
        <begin position="215"/>
        <end position="237"/>
    </location>
</feature>
<sequence length="498" mass="52882">MPVVELVRPEWGLIVPELILLGTIVVVLAGDLILPRRQHSALTWVALAGLALSLLSNLTIDWDAGQSTFNGMFKADYFSLFINIVVGLAGILSVMISSSYVEGAEEPGGLPLPEYLALLLFSILGTMLVGAAGDLLMIFLGIEMGSLAVYALTGFARRRTTSLEGALKYFLLGAFATAILIYGMAWTYGATGTTALDEIAARLRPVITGEGGIEASLLLALLLLAIGLGFKIAAVPFHMWTPDAYQGAPTPVSGYMSVVPKVAGFAAMARVLVQALGPLSDSWLTLIAILALATMVYGNVVAIAQRDVKRMLGYSSIGHTGYILVGLAAYSGMSADDRSVSSVLFYLFSYAFMNIGAFGVVTWLQARGLGVTLDDFRGLAARSPLAALAMTVFMLSLMGLPPLLGFYAKYYVILAAVQVGLIWLAVAVVVMSAVSAFFYLRVVAVMYFNEPVGDWKTQRTPLLGTGLALMAIGTLVFGLLSSPLLDLAQKWVQAFGVA</sequence>
<dbReference type="PANTHER" id="PTHR22773">
    <property type="entry name" value="NADH DEHYDROGENASE"/>
    <property type="match status" value="1"/>
</dbReference>
<evidence type="ECO:0000313" key="8">
    <source>
        <dbReference type="EMBL" id="ACZ37740.1"/>
    </source>
</evidence>
<name>D1C6X9_SPHTD</name>
<dbReference type="Proteomes" id="UP000002027">
    <property type="component" value="Chromosome 1"/>
</dbReference>
<comment type="function">
    <text evidence="5">NDH-1 shuttles electrons from NADH, via FMN and iron-sulfur (Fe-S) centers, to quinones in the respiratory chain. The immediate electron acceptor for the enzyme in this species is believed to be ubiquinone. Couples the redox reaction to proton translocation (for every two electrons transferred, four hydrogen ions are translocated across the cytoplasmic membrane), and thus conserves the redox energy in a proton gradient.</text>
</comment>
<dbReference type="GO" id="GO:0005886">
    <property type="term" value="C:plasma membrane"/>
    <property type="evidence" value="ECO:0007669"/>
    <property type="project" value="UniProtKB-SubCell"/>
</dbReference>
<feature type="domain" description="NADH:quinone oxidoreductase/Mrp antiporter transmembrane" evidence="7">
    <location>
        <begin position="132"/>
        <end position="433"/>
    </location>
</feature>
<feature type="transmembrane region" description="Helical" evidence="5">
    <location>
        <begin position="112"/>
        <end position="129"/>
    </location>
</feature>
<feature type="transmembrane region" description="Helical" evidence="5">
    <location>
        <begin position="135"/>
        <end position="155"/>
    </location>
</feature>
<keyword evidence="9" id="KW-1185">Reference proteome</keyword>
<feature type="transmembrane region" description="Helical" evidence="5">
    <location>
        <begin position="12"/>
        <end position="34"/>
    </location>
</feature>
<keyword evidence="2 5" id="KW-0812">Transmembrane</keyword>
<comment type="similarity">
    <text evidence="5">Belongs to the complex I subunit 2 family.</text>
</comment>
<dbReference type="GO" id="GO:0042773">
    <property type="term" value="P:ATP synthesis coupled electron transport"/>
    <property type="evidence" value="ECO:0007669"/>
    <property type="project" value="InterPro"/>
</dbReference>
<dbReference type="HAMAP" id="MF_00445">
    <property type="entry name" value="NDH1_NuoN_1"/>
    <property type="match status" value="1"/>
</dbReference>
<evidence type="ECO:0000256" key="6">
    <source>
        <dbReference type="RuleBase" id="RU000320"/>
    </source>
</evidence>
<keyword evidence="5" id="KW-0874">Quinone</keyword>
<feature type="transmembrane region" description="Helical" evidence="5">
    <location>
        <begin position="283"/>
        <end position="304"/>
    </location>
</feature>
<dbReference type="eggNOG" id="COG1007">
    <property type="taxonomic scope" value="Bacteria"/>
</dbReference>
<keyword evidence="5" id="KW-0830">Ubiquinone</keyword>
<feature type="transmembrane region" description="Helical" evidence="5">
    <location>
        <begin position="258"/>
        <end position="277"/>
    </location>
</feature>
<keyword evidence="4 5" id="KW-0472">Membrane</keyword>
<dbReference type="STRING" id="479434.Sthe_0301"/>
<protein>
    <recommendedName>
        <fullName evidence="5">NADH-quinone oxidoreductase subunit N</fullName>
        <ecNumber evidence="5">7.1.1.-</ecNumber>
    </recommendedName>
    <alternativeName>
        <fullName evidence="5">NADH dehydrogenase I subunit N</fullName>
    </alternativeName>
    <alternativeName>
        <fullName evidence="5">NDH-1 subunit N</fullName>
    </alternativeName>
</protein>
<comment type="subunit">
    <text evidence="5">NDH-1 is composed of 14 different subunits. Subunits NuoA, H, J, K, L, M, N constitute the membrane sector of the complex.</text>
</comment>
<organism evidence="8 9">
    <name type="scientific">Sphaerobacter thermophilus (strain ATCC 49802 / DSM 20745 / KCCM 41009 / NCIMB 13125 / S 6022)</name>
    <dbReference type="NCBI Taxonomy" id="479434"/>
    <lineage>
        <taxon>Bacteria</taxon>
        <taxon>Pseudomonadati</taxon>
        <taxon>Thermomicrobiota</taxon>
        <taxon>Thermomicrobia</taxon>
        <taxon>Sphaerobacterales</taxon>
        <taxon>Sphaerobacterineae</taxon>
        <taxon>Sphaerobacteraceae</taxon>
        <taxon>Sphaerobacter</taxon>
    </lineage>
</organism>
<dbReference type="InParanoid" id="D1C6X9"/>
<feature type="transmembrane region" description="Helical" evidence="5">
    <location>
        <begin position="385"/>
        <end position="404"/>
    </location>
</feature>
<keyword evidence="5" id="KW-0813">Transport</keyword>
<dbReference type="GO" id="GO:0048038">
    <property type="term" value="F:quinone binding"/>
    <property type="evidence" value="ECO:0007669"/>
    <property type="project" value="UniProtKB-KW"/>
</dbReference>
<proteinExistence type="inferred from homology"/>
<dbReference type="NCBIfam" id="TIGR01770">
    <property type="entry name" value="NDH_I_N"/>
    <property type="match status" value="1"/>
</dbReference>
<keyword evidence="5" id="KW-1278">Translocase</keyword>
<evidence type="ECO:0000256" key="1">
    <source>
        <dbReference type="ARBA" id="ARBA00004127"/>
    </source>
</evidence>
<feature type="transmembrane region" description="Helical" evidence="5">
    <location>
        <begin position="167"/>
        <end position="188"/>
    </location>
</feature>
<dbReference type="EC" id="7.1.1.-" evidence="5"/>
<accession>D1C6X9</accession>
<reference evidence="8 9" key="2">
    <citation type="journal article" date="2010" name="Stand. Genomic Sci.">
        <title>Complete genome sequence of Desulfohalobium retbaense type strain (HR(100)).</title>
        <authorList>
            <person name="Spring S."/>
            <person name="Nolan M."/>
            <person name="Lapidus A."/>
            <person name="Glavina Del Rio T."/>
            <person name="Copeland A."/>
            <person name="Tice H."/>
            <person name="Cheng J.F."/>
            <person name="Lucas S."/>
            <person name="Land M."/>
            <person name="Chen F."/>
            <person name="Bruce D."/>
            <person name="Goodwin L."/>
            <person name="Pitluck S."/>
            <person name="Ivanova N."/>
            <person name="Mavromatis K."/>
            <person name="Mikhailova N."/>
            <person name="Pati A."/>
            <person name="Chen A."/>
            <person name="Palaniappan K."/>
            <person name="Hauser L."/>
            <person name="Chang Y.J."/>
            <person name="Jeffries C.D."/>
            <person name="Munk C."/>
            <person name="Kiss H."/>
            <person name="Chain P."/>
            <person name="Han C."/>
            <person name="Brettin T."/>
            <person name="Detter J.C."/>
            <person name="Schuler E."/>
            <person name="Goker M."/>
            <person name="Rohde M."/>
            <person name="Bristow J."/>
            <person name="Eisen J.A."/>
            <person name="Markowitz V."/>
            <person name="Hugenholtz P."/>
            <person name="Kyrpides N.C."/>
            <person name="Klenk H.P."/>
        </authorList>
    </citation>
    <scope>NUCLEOTIDE SEQUENCE [LARGE SCALE GENOMIC DNA]</scope>
    <source>
        <strain evidence="9">ATCC 49802 / DSM 20745 / S 6022</strain>
    </source>
</reference>
<keyword evidence="5" id="KW-1003">Cell membrane</keyword>
<dbReference type="Pfam" id="PF00361">
    <property type="entry name" value="Proton_antipo_M"/>
    <property type="match status" value="1"/>
</dbReference>
<feature type="transmembrane region" description="Helical" evidence="5">
    <location>
        <begin position="311"/>
        <end position="331"/>
    </location>
</feature>
<comment type="catalytic activity">
    <reaction evidence="5">
        <text>a quinone + NADH + 5 H(+)(in) = a quinol + NAD(+) + 4 H(+)(out)</text>
        <dbReference type="Rhea" id="RHEA:57888"/>
        <dbReference type="ChEBI" id="CHEBI:15378"/>
        <dbReference type="ChEBI" id="CHEBI:24646"/>
        <dbReference type="ChEBI" id="CHEBI:57540"/>
        <dbReference type="ChEBI" id="CHEBI:57945"/>
        <dbReference type="ChEBI" id="CHEBI:132124"/>
    </reaction>
</comment>
<comment type="subcellular location">
    <subcellularLocation>
        <location evidence="5">Cell membrane</location>
        <topology evidence="5">Multi-pass membrane protein</topology>
    </subcellularLocation>
    <subcellularLocation>
        <location evidence="1">Endomembrane system</location>
        <topology evidence="1">Multi-pass membrane protein</topology>
    </subcellularLocation>
    <subcellularLocation>
        <location evidence="6">Membrane</location>
        <topology evidence="6">Multi-pass membrane protein</topology>
    </subcellularLocation>
</comment>
<dbReference type="OrthoDB" id="9807568at2"/>
<keyword evidence="3 5" id="KW-1133">Transmembrane helix</keyword>
<feature type="transmembrane region" description="Helical" evidence="5">
    <location>
        <begin position="343"/>
        <end position="364"/>
    </location>
</feature>
<evidence type="ECO:0000313" key="9">
    <source>
        <dbReference type="Proteomes" id="UP000002027"/>
    </source>
</evidence>
<dbReference type="EMBL" id="CP001823">
    <property type="protein sequence ID" value="ACZ37740.1"/>
    <property type="molecule type" value="Genomic_DNA"/>
</dbReference>
<evidence type="ECO:0000256" key="4">
    <source>
        <dbReference type="ARBA" id="ARBA00023136"/>
    </source>
</evidence>
<dbReference type="GO" id="GO:0012505">
    <property type="term" value="C:endomembrane system"/>
    <property type="evidence" value="ECO:0007669"/>
    <property type="project" value="UniProtKB-SubCell"/>
</dbReference>